<keyword evidence="6 7" id="KW-0472">Membrane</keyword>
<keyword evidence="4 7" id="KW-0812">Transmembrane</keyword>
<proteinExistence type="inferred from homology"/>
<organism evidence="9">
    <name type="scientific">Lactobacillus delbrueckii subsp. lactis</name>
    <dbReference type="NCBI Taxonomy" id="29397"/>
    <lineage>
        <taxon>Bacteria</taxon>
        <taxon>Bacillati</taxon>
        <taxon>Bacillota</taxon>
        <taxon>Bacilli</taxon>
        <taxon>Lactobacillales</taxon>
        <taxon>Lactobacillaceae</taxon>
        <taxon>Lactobacillus</taxon>
    </lineage>
</organism>
<gene>
    <name evidence="9" type="ORF">DQL93_07335</name>
    <name evidence="10" type="ORF">LOB85_09235</name>
</gene>
<evidence type="ECO:0000313" key="9">
    <source>
        <dbReference type="EMBL" id="AZA16323.1"/>
    </source>
</evidence>
<reference evidence="9" key="1">
    <citation type="submission" date="2018-07" db="EMBL/GenBank/DDBJ databases">
        <authorList>
            <person name="Somerville V."/>
        </authorList>
    </citation>
    <scope>NUCLEOTIDE SEQUENCE</scope>
    <source>
        <strain evidence="9">NWC_2_2</strain>
    </source>
</reference>
<feature type="transmembrane region" description="Helical" evidence="7">
    <location>
        <begin position="208"/>
        <end position="229"/>
    </location>
</feature>
<comment type="similarity">
    <text evidence="7">Belongs to the binding-protein-dependent transport system permease family.</text>
</comment>
<comment type="subcellular location">
    <subcellularLocation>
        <location evidence="1 7">Cell membrane</location>
        <topology evidence="1 7">Multi-pass membrane protein</topology>
    </subcellularLocation>
</comment>
<evidence type="ECO:0000256" key="7">
    <source>
        <dbReference type="RuleBase" id="RU363032"/>
    </source>
</evidence>
<dbReference type="EMBL" id="CP031023">
    <property type="protein sequence ID" value="AZA16323.1"/>
    <property type="molecule type" value="Genomic_DNA"/>
</dbReference>
<dbReference type="InterPro" id="IPR035906">
    <property type="entry name" value="MetI-like_sf"/>
</dbReference>
<feature type="transmembrane region" description="Helical" evidence="7">
    <location>
        <begin position="70"/>
        <end position="93"/>
    </location>
</feature>
<sequence>MINGLVHWIAQNFPNIYNLGWTGDTGWGTSILQIIYMTFWPSIFGGVLGLFFGVILVLTEPGGILENKFWFNFCDKLISILRAIPFIILLAFISPLTRLIVGTEIGDTAALVPLTLGIFPFYARQVQVALESLDPGKVEAAQSLGASNWDIIFDVYLKETRSEIIRVSTVSIISLIGLTAMAGAVGAGGLGTTAIQYGYRDFANDVTFLATILVVIMIFIVQVVGDFLAKKLNHQHR</sequence>
<evidence type="ECO:0000256" key="1">
    <source>
        <dbReference type="ARBA" id="ARBA00004651"/>
    </source>
</evidence>
<keyword evidence="3" id="KW-1003">Cell membrane</keyword>
<dbReference type="PANTHER" id="PTHR30450">
    <property type="entry name" value="ABC TRANSPORTER PERMEASE"/>
    <property type="match status" value="1"/>
</dbReference>
<dbReference type="CDD" id="cd06261">
    <property type="entry name" value="TM_PBP2"/>
    <property type="match status" value="1"/>
</dbReference>
<evidence type="ECO:0000313" key="11">
    <source>
        <dbReference type="Proteomes" id="UP001200334"/>
    </source>
</evidence>
<accession>A0A061C9G7</accession>
<evidence type="ECO:0000313" key="10">
    <source>
        <dbReference type="EMBL" id="MCD5564269.1"/>
    </source>
</evidence>
<dbReference type="Proteomes" id="UP001200334">
    <property type="component" value="Unassembled WGS sequence"/>
</dbReference>
<dbReference type="OrthoDB" id="9793490at2"/>
<dbReference type="Gene3D" id="1.10.3720.10">
    <property type="entry name" value="MetI-like"/>
    <property type="match status" value="1"/>
</dbReference>
<evidence type="ECO:0000256" key="2">
    <source>
        <dbReference type="ARBA" id="ARBA00022448"/>
    </source>
</evidence>
<dbReference type="EMBL" id="JAJNUY010000060">
    <property type="protein sequence ID" value="MCD5564269.1"/>
    <property type="molecule type" value="Genomic_DNA"/>
</dbReference>
<dbReference type="SUPFAM" id="SSF161098">
    <property type="entry name" value="MetI-like"/>
    <property type="match status" value="1"/>
</dbReference>
<dbReference type="AlphaFoldDB" id="A0A061C9G7"/>
<dbReference type="InterPro" id="IPR051322">
    <property type="entry name" value="AA_ABC_Transporter_Permease"/>
</dbReference>
<dbReference type="RefSeq" id="WP_016396312.1">
    <property type="nucleotide sequence ID" value="NZ_BJLO01000080.1"/>
</dbReference>
<dbReference type="Pfam" id="PF00528">
    <property type="entry name" value="BPD_transp_1"/>
    <property type="match status" value="1"/>
</dbReference>
<dbReference type="GO" id="GO:0048473">
    <property type="term" value="P:D-methionine transmembrane transport"/>
    <property type="evidence" value="ECO:0007669"/>
    <property type="project" value="TreeGrafter"/>
</dbReference>
<keyword evidence="2 7" id="KW-0813">Transport</keyword>
<name>A0A061C9G7_LACDL</name>
<feature type="transmembrane region" description="Helical" evidence="7">
    <location>
        <begin position="34"/>
        <end position="58"/>
    </location>
</feature>
<dbReference type="PROSITE" id="PS50928">
    <property type="entry name" value="ABC_TM1"/>
    <property type="match status" value="1"/>
</dbReference>
<evidence type="ECO:0000256" key="4">
    <source>
        <dbReference type="ARBA" id="ARBA00022692"/>
    </source>
</evidence>
<feature type="domain" description="ABC transmembrane type-1" evidence="8">
    <location>
        <begin position="31"/>
        <end position="225"/>
    </location>
</feature>
<keyword evidence="5 7" id="KW-1133">Transmembrane helix</keyword>
<dbReference type="InterPro" id="IPR000515">
    <property type="entry name" value="MetI-like"/>
</dbReference>
<protein>
    <submittedName>
        <fullName evidence="9">ABC transporter permease</fullName>
    </submittedName>
</protein>
<dbReference type="GO" id="GO:0005886">
    <property type="term" value="C:plasma membrane"/>
    <property type="evidence" value="ECO:0007669"/>
    <property type="project" value="UniProtKB-SubCell"/>
</dbReference>
<evidence type="ECO:0000256" key="6">
    <source>
        <dbReference type="ARBA" id="ARBA00023136"/>
    </source>
</evidence>
<reference evidence="10 11" key="2">
    <citation type="submission" date="2021-12" db="EMBL/GenBank/DDBJ databases">
        <title>Antimicrobial susceptibility of Lactobacillus delbrueckii subsp. lactis obtained from milk products and other habitats.</title>
        <authorList>
            <person name="Shani N."/>
        </authorList>
    </citation>
    <scope>NUCLEOTIDE SEQUENCE [LARGE SCALE GENOMIC DNA]</scope>
    <source>
        <strain evidence="10 11">FAM 21755</strain>
    </source>
</reference>
<feature type="transmembrane region" description="Helical" evidence="7">
    <location>
        <begin position="167"/>
        <end position="188"/>
    </location>
</feature>
<evidence type="ECO:0000259" key="8">
    <source>
        <dbReference type="PROSITE" id="PS50928"/>
    </source>
</evidence>
<evidence type="ECO:0000256" key="3">
    <source>
        <dbReference type="ARBA" id="ARBA00022475"/>
    </source>
</evidence>
<evidence type="ECO:0000256" key="5">
    <source>
        <dbReference type="ARBA" id="ARBA00022989"/>
    </source>
</evidence>
<dbReference type="PANTHER" id="PTHR30450:SF1">
    <property type="entry name" value="D-METHIONINE TRANSPORT SYSTEM PERMEASE PROTEIN METI-RELATED"/>
    <property type="match status" value="1"/>
</dbReference>